<feature type="compositionally biased region" description="Basic and acidic residues" evidence="1">
    <location>
        <begin position="358"/>
        <end position="386"/>
    </location>
</feature>
<dbReference type="EMBL" id="JAGMWT010000008">
    <property type="protein sequence ID" value="KAH7123753.1"/>
    <property type="molecule type" value="Genomic_DNA"/>
</dbReference>
<feature type="compositionally biased region" description="Basic residues" evidence="1">
    <location>
        <begin position="113"/>
        <end position="123"/>
    </location>
</feature>
<name>A0A9P9IIV1_9PLEO</name>
<evidence type="ECO:0000256" key="1">
    <source>
        <dbReference type="SAM" id="MobiDB-lite"/>
    </source>
</evidence>
<feature type="compositionally biased region" description="Polar residues" evidence="1">
    <location>
        <begin position="64"/>
        <end position="73"/>
    </location>
</feature>
<feature type="compositionally biased region" description="Acidic residues" evidence="1">
    <location>
        <begin position="553"/>
        <end position="562"/>
    </location>
</feature>
<feature type="region of interest" description="Disordered" evidence="1">
    <location>
        <begin position="476"/>
        <end position="562"/>
    </location>
</feature>
<comment type="caution">
    <text evidence="3">The sequence shown here is derived from an EMBL/GenBank/DDBJ whole genome shotgun (WGS) entry which is preliminary data.</text>
</comment>
<feature type="compositionally biased region" description="Low complexity" evidence="1">
    <location>
        <begin position="1"/>
        <end position="13"/>
    </location>
</feature>
<feature type="compositionally biased region" description="Basic and acidic residues" evidence="1">
    <location>
        <begin position="317"/>
        <end position="327"/>
    </location>
</feature>
<dbReference type="SUPFAM" id="SSF63748">
    <property type="entry name" value="Tudor/PWWP/MBT"/>
    <property type="match status" value="1"/>
</dbReference>
<evidence type="ECO:0000313" key="3">
    <source>
        <dbReference type="EMBL" id="KAH7123753.1"/>
    </source>
</evidence>
<feature type="compositionally biased region" description="Acidic residues" evidence="1">
    <location>
        <begin position="288"/>
        <end position="300"/>
    </location>
</feature>
<gene>
    <name evidence="3" type="ORF">B0J11DRAFT_320622</name>
</gene>
<dbReference type="SMART" id="SM00293">
    <property type="entry name" value="PWWP"/>
    <property type="match status" value="1"/>
</dbReference>
<proteinExistence type="predicted"/>
<dbReference type="Proteomes" id="UP000700596">
    <property type="component" value="Unassembled WGS sequence"/>
</dbReference>
<organism evidence="3 4">
    <name type="scientific">Dendryphion nanum</name>
    <dbReference type="NCBI Taxonomy" id="256645"/>
    <lineage>
        <taxon>Eukaryota</taxon>
        <taxon>Fungi</taxon>
        <taxon>Dikarya</taxon>
        <taxon>Ascomycota</taxon>
        <taxon>Pezizomycotina</taxon>
        <taxon>Dothideomycetes</taxon>
        <taxon>Pleosporomycetidae</taxon>
        <taxon>Pleosporales</taxon>
        <taxon>Torulaceae</taxon>
        <taxon>Dendryphion</taxon>
    </lineage>
</organism>
<feature type="compositionally biased region" description="Low complexity" evidence="1">
    <location>
        <begin position="335"/>
        <end position="345"/>
    </location>
</feature>
<feature type="compositionally biased region" description="Low complexity" evidence="1">
    <location>
        <begin position="79"/>
        <end position="90"/>
    </location>
</feature>
<feature type="region of interest" description="Disordered" evidence="1">
    <location>
        <begin position="261"/>
        <end position="390"/>
    </location>
</feature>
<feature type="compositionally biased region" description="Basic and acidic residues" evidence="1">
    <location>
        <begin position="497"/>
        <end position="511"/>
    </location>
</feature>
<dbReference type="OrthoDB" id="62853at2759"/>
<evidence type="ECO:0000259" key="2">
    <source>
        <dbReference type="PROSITE" id="PS50812"/>
    </source>
</evidence>
<protein>
    <recommendedName>
        <fullName evidence="2">PWWP domain-containing protein</fullName>
    </recommendedName>
</protein>
<accession>A0A9P9IIV1</accession>
<keyword evidence="4" id="KW-1185">Reference proteome</keyword>
<feature type="region of interest" description="Disordered" evidence="1">
    <location>
        <begin position="1"/>
        <end position="127"/>
    </location>
</feature>
<feature type="domain" description="PWWP" evidence="2">
    <location>
        <begin position="133"/>
        <end position="204"/>
    </location>
</feature>
<dbReference type="Gene3D" id="2.30.30.140">
    <property type="match status" value="1"/>
</dbReference>
<dbReference type="Pfam" id="PF00855">
    <property type="entry name" value="PWWP"/>
    <property type="match status" value="1"/>
</dbReference>
<feature type="compositionally biased region" description="Polar residues" evidence="1">
    <location>
        <begin position="513"/>
        <end position="522"/>
    </location>
</feature>
<evidence type="ECO:0000313" key="4">
    <source>
        <dbReference type="Proteomes" id="UP000700596"/>
    </source>
</evidence>
<dbReference type="InterPro" id="IPR000313">
    <property type="entry name" value="PWWP_dom"/>
</dbReference>
<sequence>MAEEANAPAAVEATKPTTRSIDSPEASPVVDAKSVNGGDVAAESAATEDANQTPAAEETPADKTASQAANTGDSPADNEGVAEASEEAVATNGTPAPKKGGNRRKSAASVPEHKKKTPAKKKGAATLHLDVEPGETWFVAMKGYPPWPVIICDEAMLPEALLMKRPVSARRVDGTYREDFREGGKNVKDRRYPVMFLGTNEFAWQVNTDLQPLDVDTIKHEVETGNNSKKSKALWQAYEIAAQGRDIDYFKELLSNHEQAMQADVEEKEAAAEAKQNKKAKRKSTAVEEPEDIEMEEAEDAGASSTKKPKSAKKRKAETEGEPEKPAKTPKTKLKLTAPKEASTTKSKKETKPKKTKAKSESEEAEVPKPEEKPMTESERRDKQEKSVLYLRHRLQKGFLSRDQAPKEEEMSNMDDYLRQLESTENLDADVIKKTKVHKVLKAIVKLNTSIPKEEQYDFKGRSSKLLQKWTSVLSADGETGESGAPTAESATNGVSHDSKVEATSTEEKPEIATNTIETVKSTDGDGDISMVEAKSEESAVKTDTAPSATPVDDGEIEAATS</sequence>
<dbReference type="PROSITE" id="PS50812">
    <property type="entry name" value="PWWP"/>
    <property type="match status" value="1"/>
</dbReference>
<feature type="compositionally biased region" description="Basic residues" evidence="1">
    <location>
        <begin position="307"/>
        <end position="316"/>
    </location>
</feature>
<dbReference type="AlphaFoldDB" id="A0A9P9IIV1"/>
<reference evidence="3" key="1">
    <citation type="journal article" date="2021" name="Nat. Commun.">
        <title>Genetic determinants of endophytism in the Arabidopsis root mycobiome.</title>
        <authorList>
            <person name="Mesny F."/>
            <person name="Miyauchi S."/>
            <person name="Thiergart T."/>
            <person name="Pickel B."/>
            <person name="Atanasova L."/>
            <person name="Karlsson M."/>
            <person name="Huettel B."/>
            <person name="Barry K.W."/>
            <person name="Haridas S."/>
            <person name="Chen C."/>
            <person name="Bauer D."/>
            <person name="Andreopoulos W."/>
            <person name="Pangilinan J."/>
            <person name="LaButti K."/>
            <person name="Riley R."/>
            <person name="Lipzen A."/>
            <person name="Clum A."/>
            <person name="Drula E."/>
            <person name="Henrissat B."/>
            <person name="Kohler A."/>
            <person name="Grigoriev I.V."/>
            <person name="Martin F.M."/>
            <person name="Hacquard S."/>
        </authorList>
    </citation>
    <scope>NUCLEOTIDE SEQUENCE</scope>
    <source>
        <strain evidence="3">MPI-CAGE-CH-0243</strain>
    </source>
</reference>